<feature type="region of interest" description="Disordered" evidence="2">
    <location>
        <begin position="1"/>
        <end position="21"/>
    </location>
</feature>
<keyword evidence="1" id="KW-0175">Coiled coil</keyword>
<proteinExistence type="predicted"/>
<dbReference type="AlphaFoldDB" id="A0A9N9XGU1"/>
<feature type="compositionally biased region" description="Polar residues" evidence="2">
    <location>
        <begin position="394"/>
        <end position="409"/>
    </location>
</feature>
<accession>A0A9N9XGU1</accession>
<name>A0A9N9XGU1_DIABA</name>
<sequence length="518" mass="59028">MGNKLCKKKSQDAVDNASKSPSQFDRIINRLHIRPNSWKSDPQLNQKQVKRLEKIPNEKQNNVITTKPLSKSSDWTEVDLEVPDNEDHPIHLHNPKLNLIFNNDKGTPTPPPRKHKKNLREKIEAVAKTGLQAFQSKKPQVEATPPKPPVEVEEPLFVKKTIDYRCPLCDADEANFNRDHHHHHHHEHNHLLNDKNDNKTDKFINLRDEKENLKRKKTLSVYSLPNYDELKLTVSEFKDDSKGPSSLKTDKKGHLSEISLPVDHKKTATGSTGKLDTYITRCRSFGSIFPQQLKKLRPRKAPTDIESDDSFGGLEDWDLGLIEHYNPKDASLPRPRKPVVNDDAVLAGLEGMIVTEEEIEKLTPKPKPRRAESLVKKINREAAEEACKRNNELLNSKNTPDIQPHSITPPSSPIQEPVMRKAVSNLPKEEDSKVEHSSLIKILEKFSMADKQIKDKNENTVPRHIDSNESSLTPSLVEFEKNLANSIEEYVKVENASEKLDDKKVRSEDKNINSAIMT</sequence>
<evidence type="ECO:0000256" key="2">
    <source>
        <dbReference type="SAM" id="MobiDB-lite"/>
    </source>
</evidence>
<protein>
    <submittedName>
        <fullName evidence="3">Uncharacterized protein</fullName>
    </submittedName>
</protein>
<dbReference type="OrthoDB" id="7701454at2759"/>
<evidence type="ECO:0000313" key="4">
    <source>
        <dbReference type="Proteomes" id="UP001153709"/>
    </source>
</evidence>
<feature type="coiled-coil region" evidence="1">
    <location>
        <begin position="476"/>
        <end position="503"/>
    </location>
</feature>
<reference evidence="3" key="1">
    <citation type="submission" date="2022-01" db="EMBL/GenBank/DDBJ databases">
        <authorList>
            <person name="King R."/>
        </authorList>
    </citation>
    <scope>NUCLEOTIDE SEQUENCE</scope>
</reference>
<dbReference type="EMBL" id="OU898283">
    <property type="protein sequence ID" value="CAG9838802.1"/>
    <property type="molecule type" value="Genomic_DNA"/>
</dbReference>
<evidence type="ECO:0000256" key="1">
    <source>
        <dbReference type="SAM" id="Coils"/>
    </source>
</evidence>
<dbReference type="Proteomes" id="UP001153709">
    <property type="component" value="Chromosome 8"/>
</dbReference>
<gene>
    <name evidence="3" type="ORF">DIABBA_LOCUS11635</name>
</gene>
<feature type="region of interest" description="Disordered" evidence="2">
    <location>
        <begin position="394"/>
        <end position="417"/>
    </location>
</feature>
<organism evidence="3 4">
    <name type="scientific">Diabrotica balteata</name>
    <name type="common">Banded cucumber beetle</name>
    <dbReference type="NCBI Taxonomy" id="107213"/>
    <lineage>
        <taxon>Eukaryota</taxon>
        <taxon>Metazoa</taxon>
        <taxon>Ecdysozoa</taxon>
        <taxon>Arthropoda</taxon>
        <taxon>Hexapoda</taxon>
        <taxon>Insecta</taxon>
        <taxon>Pterygota</taxon>
        <taxon>Neoptera</taxon>
        <taxon>Endopterygota</taxon>
        <taxon>Coleoptera</taxon>
        <taxon>Polyphaga</taxon>
        <taxon>Cucujiformia</taxon>
        <taxon>Chrysomeloidea</taxon>
        <taxon>Chrysomelidae</taxon>
        <taxon>Galerucinae</taxon>
        <taxon>Diabroticina</taxon>
        <taxon>Diabroticites</taxon>
        <taxon>Diabrotica</taxon>
    </lineage>
</organism>
<feature type="region of interest" description="Disordered" evidence="2">
    <location>
        <begin position="98"/>
        <end position="118"/>
    </location>
</feature>
<keyword evidence="4" id="KW-1185">Reference proteome</keyword>
<evidence type="ECO:0000313" key="3">
    <source>
        <dbReference type="EMBL" id="CAG9838802.1"/>
    </source>
</evidence>